<dbReference type="PROSITE" id="PS00028">
    <property type="entry name" value="ZINC_FINGER_C2H2_1"/>
    <property type="match status" value="1"/>
</dbReference>
<evidence type="ECO:0000256" key="1">
    <source>
        <dbReference type="SAM" id="MobiDB-lite"/>
    </source>
</evidence>
<proteinExistence type="predicted"/>
<dbReference type="OrthoDB" id="3199698at2759"/>
<name>A0A0C2WL92_AMAMK</name>
<dbReference type="HOGENOM" id="CLU_006344_1_0_1"/>
<evidence type="ECO:0000313" key="4">
    <source>
        <dbReference type="Proteomes" id="UP000054549"/>
    </source>
</evidence>
<evidence type="ECO:0000259" key="2">
    <source>
        <dbReference type="PROSITE" id="PS00028"/>
    </source>
</evidence>
<reference evidence="3 4" key="1">
    <citation type="submission" date="2014-04" db="EMBL/GenBank/DDBJ databases">
        <title>Evolutionary Origins and Diversification of the Mycorrhizal Mutualists.</title>
        <authorList>
            <consortium name="DOE Joint Genome Institute"/>
            <consortium name="Mycorrhizal Genomics Consortium"/>
            <person name="Kohler A."/>
            <person name="Kuo A."/>
            <person name="Nagy L.G."/>
            <person name="Floudas D."/>
            <person name="Copeland A."/>
            <person name="Barry K.W."/>
            <person name="Cichocki N."/>
            <person name="Veneault-Fourrey C."/>
            <person name="LaButti K."/>
            <person name="Lindquist E.A."/>
            <person name="Lipzen A."/>
            <person name="Lundell T."/>
            <person name="Morin E."/>
            <person name="Murat C."/>
            <person name="Riley R."/>
            <person name="Ohm R."/>
            <person name="Sun H."/>
            <person name="Tunlid A."/>
            <person name="Henrissat B."/>
            <person name="Grigoriev I.V."/>
            <person name="Hibbett D.S."/>
            <person name="Martin F."/>
        </authorList>
    </citation>
    <scope>NUCLEOTIDE SEQUENCE [LARGE SCALE GENOMIC DNA]</scope>
    <source>
        <strain evidence="3 4">Koide BX008</strain>
    </source>
</reference>
<feature type="region of interest" description="Disordered" evidence="1">
    <location>
        <begin position="649"/>
        <end position="687"/>
    </location>
</feature>
<accession>A0A0C2WL92</accession>
<gene>
    <name evidence="3" type="ORF">M378DRAFT_188432</name>
</gene>
<feature type="domain" description="C2H2-type" evidence="2">
    <location>
        <begin position="5"/>
        <end position="26"/>
    </location>
</feature>
<sequence>MSFNCAFCRKSCLSLHGLQSHIPVKHRKKQSFQAKQVLWPFKIVFHPNLNAIPCTEYGSALSPGASPPPRAPIDAMSSNPWSPFDGRLSFEFAYHHFTELQSSGAQINRALDLWLAAVIQAKGDLGSVPWRSAVEMYTTIDSIREGSVSWRTVKFRYTGPFPAGVPPRWMTEEYELCFRDPHHVLLDQISSPDLRHHFNYVPYKQFNQTQERVWSNLMSGEWAWNKATKIVNQNPSTDGAMLVPIIVGSDKTTVSVATGHQEFHPVYIGAGNITNTMRRLHLIGIEPVALLPIPKTSWKHRKRQEYQTFCRQLYHTCLTRIFSSLKPTMTTPEIARCPDGYFRRIIFSLGPYIADYPEQVWLSGIVQNWCATCEATPENLDEPDAGLRSHEKTDILIQDFDPTIIWDNYGIRDDVVPFTYHFPRADIHKLLTPDLLHQVIKGSFKDHLVTWVEEYLIVKHGQTNALHYIQEIDRRISAVPAFPGLRCFPDGRDFSQWTGDDSKALMKVYLAAIDGLVPPEMVACISKFVECCYIVRRNAITSFDLEQYKRHLVQFHRLRTVFIETGVRTSISLPRQHSLTHFVDKIELFRSPNGVCSSITESKHIRAMMRTISRLNKLVSIRRVFQNRAMLDSSTSGYATALATGSPLPIRPFGAGNGNSKSSDMESHHNDPDDDSDDDGGPSSSPYALAQVTLASKSAPRYPKFLSNLAKYIEQPGFPTALRRFVFAQRHPTSDGFPPILPEFSSKISVFHSAIASFYAPSDLCGAGGMYQEHIRANPSCAGKPQFDTVFITVADAGSEEEHALRGMLIAQVLLFFSFNDPLLQKEIPCALINWFIPKSDKLDPITGMWVFEPKIEEGKQPLEVIYLDTIVRGAHLLPKYGSGFLPENFSYVDALNAFKAYFVNHFVDYHTHELIKGGRD</sequence>
<dbReference type="Pfam" id="PF18759">
    <property type="entry name" value="Plavaka"/>
    <property type="match status" value="1"/>
</dbReference>
<dbReference type="InterPro" id="IPR041078">
    <property type="entry name" value="Plavaka"/>
</dbReference>
<dbReference type="InterPro" id="IPR013087">
    <property type="entry name" value="Znf_C2H2_type"/>
</dbReference>
<dbReference type="AlphaFoldDB" id="A0A0C2WL92"/>
<protein>
    <recommendedName>
        <fullName evidence="2">C2H2-type domain-containing protein</fullName>
    </recommendedName>
</protein>
<evidence type="ECO:0000313" key="3">
    <source>
        <dbReference type="EMBL" id="KIL57451.1"/>
    </source>
</evidence>
<organism evidence="3 4">
    <name type="scientific">Amanita muscaria (strain Koide BX008)</name>
    <dbReference type="NCBI Taxonomy" id="946122"/>
    <lineage>
        <taxon>Eukaryota</taxon>
        <taxon>Fungi</taxon>
        <taxon>Dikarya</taxon>
        <taxon>Basidiomycota</taxon>
        <taxon>Agaricomycotina</taxon>
        <taxon>Agaricomycetes</taxon>
        <taxon>Agaricomycetidae</taxon>
        <taxon>Agaricales</taxon>
        <taxon>Pluteineae</taxon>
        <taxon>Amanitaceae</taxon>
        <taxon>Amanita</taxon>
    </lineage>
</organism>
<dbReference type="EMBL" id="KN818369">
    <property type="protein sequence ID" value="KIL57451.1"/>
    <property type="molecule type" value="Genomic_DNA"/>
</dbReference>
<dbReference type="InParanoid" id="A0A0C2WL92"/>
<keyword evidence="4" id="KW-1185">Reference proteome</keyword>
<dbReference type="Proteomes" id="UP000054549">
    <property type="component" value="Unassembled WGS sequence"/>
</dbReference>